<dbReference type="InterPro" id="IPR014756">
    <property type="entry name" value="Ig_E-set"/>
</dbReference>
<dbReference type="AlphaFoldDB" id="A0A5N5TE25"/>
<accession>A0A5N5TE25</accession>
<feature type="region of interest" description="Disordered" evidence="4">
    <location>
        <begin position="1"/>
        <end position="39"/>
    </location>
</feature>
<dbReference type="PROSITE" id="PS50194">
    <property type="entry name" value="FILAMIN_REPEAT"/>
    <property type="match status" value="2"/>
</dbReference>
<dbReference type="InterPro" id="IPR017868">
    <property type="entry name" value="Filamin/ABP280_repeat-like"/>
</dbReference>
<organism evidence="5 6">
    <name type="scientific">Armadillidium nasatum</name>
    <dbReference type="NCBI Taxonomy" id="96803"/>
    <lineage>
        <taxon>Eukaryota</taxon>
        <taxon>Metazoa</taxon>
        <taxon>Ecdysozoa</taxon>
        <taxon>Arthropoda</taxon>
        <taxon>Crustacea</taxon>
        <taxon>Multicrustacea</taxon>
        <taxon>Malacostraca</taxon>
        <taxon>Eumalacostraca</taxon>
        <taxon>Peracarida</taxon>
        <taxon>Isopoda</taxon>
        <taxon>Oniscidea</taxon>
        <taxon>Crinocheta</taxon>
        <taxon>Armadillidiidae</taxon>
        <taxon>Armadillidium</taxon>
    </lineage>
</organism>
<protein>
    <submittedName>
        <fullName evidence="5">Filamin-C</fullName>
    </submittedName>
</protein>
<evidence type="ECO:0000256" key="1">
    <source>
        <dbReference type="ARBA" id="ARBA00009238"/>
    </source>
</evidence>
<dbReference type="SUPFAM" id="SSF81296">
    <property type="entry name" value="E set domains"/>
    <property type="match status" value="2"/>
</dbReference>
<sequence length="260" mass="28843">MPSNHITSSGPTSYFSSYRESREDRLSSPKEESSQGKINSSFIDSWEKSRFEKRDYTHNSTTSVNDLLRNRSEGISENNEFNNQKSINLSAKDITITGPSIRLVSVGEYAEIVLTSNEKLKKKDVNITVTGPGRRNIPVTIEEENDDLLITFKPLLVGEYNVHIKRGDHHAPGSPFKCYVYNAEEIKVGKIPDGVVGQPVEFEIDGSAAGSGNLEILVNGGHVTSNVRNLGQQKFWASFVPHTPMMHSVEMKFNDATVPG</sequence>
<dbReference type="Gene3D" id="2.60.40.10">
    <property type="entry name" value="Immunoglobulins"/>
    <property type="match status" value="2"/>
</dbReference>
<evidence type="ECO:0000313" key="5">
    <source>
        <dbReference type="EMBL" id="KAB7503180.1"/>
    </source>
</evidence>
<dbReference type="InterPro" id="IPR044801">
    <property type="entry name" value="Filamin"/>
</dbReference>
<dbReference type="Proteomes" id="UP000326759">
    <property type="component" value="Unassembled WGS sequence"/>
</dbReference>
<keyword evidence="6" id="KW-1185">Reference proteome</keyword>
<dbReference type="InterPro" id="IPR013783">
    <property type="entry name" value="Ig-like_fold"/>
</dbReference>
<feature type="repeat" description="Filamin" evidence="3">
    <location>
        <begin position="194"/>
        <end position="260"/>
    </location>
</feature>
<reference evidence="5 6" key="1">
    <citation type="journal article" date="2019" name="PLoS Biol.">
        <title>Sex chromosomes control vertical transmission of feminizing Wolbachia symbionts in an isopod.</title>
        <authorList>
            <person name="Becking T."/>
            <person name="Chebbi M.A."/>
            <person name="Giraud I."/>
            <person name="Moumen B."/>
            <person name="Laverre T."/>
            <person name="Caubet Y."/>
            <person name="Peccoud J."/>
            <person name="Gilbert C."/>
            <person name="Cordaux R."/>
        </authorList>
    </citation>
    <scope>NUCLEOTIDE SEQUENCE [LARGE SCALE GENOMIC DNA]</scope>
    <source>
        <strain evidence="5">ANa2</strain>
        <tissue evidence="5">Whole body excluding digestive tract and cuticle</tissue>
    </source>
</reference>
<feature type="compositionally biased region" description="Polar residues" evidence="4">
    <location>
        <begin position="1"/>
        <end position="18"/>
    </location>
</feature>
<name>A0A5N5TE25_9CRUS</name>
<dbReference type="PANTHER" id="PTHR38537">
    <property type="entry name" value="JITTERBUG, ISOFORM N"/>
    <property type="match status" value="1"/>
</dbReference>
<gene>
    <name evidence="5" type="primary">Flnc</name>
    <name evidence="5" type="ORF">Anas_08052</name>
</gene>
<comment type="similarity">
    <text evidence="1">Belongs to the filamin family.</text>
</comment>
<feature type="compositionally biased region" description="Basic and acidic residues" evidence="4">
    <location>
        <begin position="19"/>
        <end position="34"/>
    </location>
</feature>
<dbReference type="OrthoDB" id="18740at2759"/>
<dbReference type="EMBL" id="SEYY01005693">
    <property type="protein sequence ID" value="KAB7503180.1"/>
    <property type="molecule type" value="Genomic_DNA"/>
</dbReference>
<proteinExistence type="inferred from homology"/>
<dbReference type="PANTHER" id="PTHR38537:SF16">
    <property type="entry name" value="CALPONIN-HOMOLOGY (CH) DOMAIN-CONTAINING PROTEIN"/>
    <property type="match status" value="1"/>
</dbReference>
<evidence type="ECO:0000256" key="2">
    <source>
        <dbReference type="ARBA" id="ARBA00022737"/>
    </source>
</evidence>
<dbReference type="GO" id="GO:0030036">
    <property type="term" value="P:actin cytoskeleton organization"/>
    <property type="evidence" value="ECO:0007669"/>
    <property type="project" value="InterPro"/>
</dbReference>
<comment type="caution">
    <text evidence="5">The sequence shown here is derived from an EMBL/GenBank/DDBJ whole genome shotgun (WGS) entry which is preliminary data.</text>
</comment>
<dbReference type="SMART" id="SM00557">
    <property type="entry name" value="IG_FLMN"/>
    <property type="match status" value="2"/>
</dbReference>
<feature type="repeat" description="Filamin" evidence="3">
    <location>
        <begin position="86"/>
        <end position="180"/>
    </location>
</feature>
<dbReference type="InterPro" id="IPR001298">
    <property type="entry name" value="Filamin/ABP280_rpt"/>
</dbReference>
<dbReference type="Pfam" id="PF00630">
    <property type="entry name" value="Filamin"/>
    <property type="match status" value="2"/>
</dbReference>
<keyword evidence="2" id="KW-0677">Repeat</keyword>
<dbReference type="GO" id="GO:0051015">
    <property type="term" value="F:actin filament binding"/>
    <property type="evidence" value="ECO:0007669"/>
    <property type="project" value="InterPro"/>
</dbReference>
<evidence type="ECO:0000256" key="4">
    <source>
        <dbReference type="SAM" id="MobiDB-lite"/>
    </source>
</evidence>
<evidence type="ECO:0000313" key="6">
    <source>
        <dbReference type="Proteomes" id="UP000326759"/>
    </source>
</evidence>
<evidence type="ECO:0000256" key="3">
    <source>
        <dbReference type="PROSITE-ProRule" id="PRU00087"/>
    </source>
</evidence>